<evidence type="ECO:0000256" key="2">
    <source>
        <dbReference type="SAM" id="Coils"/>
    </source>
</evidence>
<dbReference type="InterPro" id="IPR006143">
    <property type="entry name" value="RND_pump_MFP"/>
</dbReference>
<evidence type="ECO:0000259" key="5">
    <source>
        <dbReference type="Pfam" id="PF25954"/>
    </source>
</evidence>
<feature type="domain" description="CusB-like beta-barrel" evidence="5">
    <location>
        <begin position="243"/>
        <end position="313"/>
    </location>
</feature>
<dbReference type="PANTHER" id="PTHR30469">
    <property type="entry name" value="MULTIDRUG RESISTANCE PROTEIN MDTA"/>
    <property type="match status" value="1"/>
</dbReference>
<accession>A0ABY3PJM4</accession>
<dbReference type="NCBIfam" id="TIGR01730">
    <property type="entry name" value="RND_mfp"/>
    <property type="match status" value="1"/>
</dbReference>
<dbReference type="EMBL" id="CP063845">
    <property type="protein sequence ID" value="UFP93762.1"/>
    <property type="molecule type" value="Genomic_DNA"/>
</dbReference>
<dbReference type="Gene3D" id="2.40.50.100">
    <property type="match status" value="1"/>
</dbReference>
<proteinExistence type="inferred from homology"/>
<dbReference type="PANTHER" id="PTHR30469:SF37">
    <property type="entry name" value="RAGD PROTEIN"/>
    <property type="match status" value="1"/>
</dbReference>
<dbReference type="Proteomes" id="UP001054846">
    <property type="component" value="Chromosome"/>
</dbReference>
<dbReference type="Gene3D" id="2.40.420.20">
    <property type="match status" value="1"/>
</dbReference>
<evidence type="ECO:0000259" key="3">
    <source>
        <dbReference type="Pfam" id="PF25876"/>
    </source>
</evidence>
<organism evidence="6 7">
    <name type="scientific">Gloeobacter morelensis MG652769</name>
    <dbReference type="NCBI Taxonomy" id="2781736"/>
    <lineage>
        <taxon>Bacteria</taxon>
        <taxon>Bacillati</taxon>
        <taxon>Cyanobacteriota</taxon>
        <taxon>Cyanophyceae</taxon>
        <taxon>Gloeobacterales</taxon>
        <taxon>Gloeobacteraceae</taxon>
        <taxon>Gloeobacter</taxon>
        <taxon>Gloeobacter morelensis</taxon>
    </lineage>
</organism>
<name>A0ABY3PJM4_9CYAN</name>
<reference evidence="6 7" key="1">
    <citation type="journal article" date="2021" name="Genome Biol. Evol.">
        <title>Complete Genome Sequencing of a Novel Gloeobacter Species from a Waterfall Cave in Mexico.</title>
        <authorList>
            <person name="Saw J.H."/>
            <person name="Cardona T."/>
            <person name="Montejano G."/>
        </authorList>
    </citation>
    <scope>NUCLEOTIDE SEQUENCE [LARGE SCALE GENOMIC DNA]</scope>
    <source>
        <strain evidence="6">MG652769</strain>
    </source>
</reference>
<dbReference type="SUPFAM" id="SSF111369">
    <property type="entry name" value="HlyD-like secretion proteins"/>
    <property type="match status" value="1"/>
</dbReference>
<feature type="coiled-coil region" evidence="2">
    <location>
        <begin position="117"/>
        <end position="144"/>
    </location>
</feature>
<dbReference type="InterPro" id="IPR058625">
    <property type="entry name" value="MdtA-like_BSH"/>
</dbReference>
<dbReference type="Pfam" id="PF25917">
    <property type="entry name" value="BSH_RND"/>
    <property type="match status" value="1"/>
</dbReference>
<evidence type="ECO:0000313" key="6">
    <source>
        <dbReference type="EMBL" id="UFP93762.1"/>
    </source>
</evidence>
<dbReference type="InterPro" id="IPR058624">
    <property type="entry name" value="MdtA-like_HH"/>
</dbReference>
<dbReference type="RefSeq" id="WP_230840814.1">
    <property type="nucleotide sequence ID" value="NZ_CP063845.1"/>
</dbReference>
<dbReference type="InterPro" id="IPR058792">
    <property type="entry name" value="Beta-barrel_RND_2"/>
</dbReference>
<keyword evidence="2" id="KW-0175">Coiled coil</keyword>
<comment type="similarity">
    <text evidence="1">Belongs to the membrane fusion protein (MFP) (TC 8.A.1) family.</text>
</comment>
<keyword evidence="7" id="KW-1185">Reference proteome</keyword>
<gene>
    <name evidence="6" type="ORF">ISF26_18555</name>
</gene>
<dbReference type="Pfam" id="PF25954">
    <property type="entry name" value="Beta-barrel_RND_2"/>
    <property type="match status" value="1"/>
</dbReference>
<feature type="domain" description="Multidrug resistance protein MdtA-like alpha-helical hairpin" evidence="3">
    <location>
        <begin position="124"/>
        <end position="191"/>
    </location>
</feature>
<sequence>MPSSTTPKVIAGLVAGGLLIGGLFALGLLPRLTRQQELLAAANEAASETSTVTLTQPTRAAVPAPLRLPGNIQALQETVINARSEGYLRRRLVDIGDRVRSGQLLAEIDTPELDQQVSELRSTVAQARADLQQQQANLSLARTTFERWRTLREERAVSQQDVDERESAYRAQMATVEARRANLRARQADLDRQVALQNFKQVRAPFSGIVTARNVDTGALIAAGSSQSGLFRVAKTERLRIFIDVPQTFAPAIRPGQSARIFVQEYPRPFEGRVTRTAGALDPAARTLRTEVQLDNRDGRLLPGMYAQVEIAGRQVSPPLTIPANTLLVRTGSTQVAVVGTDHVVRFRRVGLGRDLGETIEVVSGLTGNERLVVNPGDDIAEGKKVEVTPTRA</sequence>
<dbReference type="Pfam" id="PF25876">
    <property type="entry name" value="HH_MFP_RND"/>
    <property type="match status" value="1"/>
</dbReference>
<feature type="domain" description="Multidrug resistance protein MdtA-like barrel-sandwich hybrid" evidence="4">
    <location>
        <begin position="80"/>
        <end position="227"/>
    </location>
</feature>
<dbReference type="Gene3D" id="1.10.287.470">
    <property type="entry name" value="Helix hairpin bin"/>
    <property type="match status" value="1"/>
</dbReference>
<evidence type="ECO:0000313" key="7">
    <source>
        <dbReference type="Proteomes" id="UP001054846"/>
    </source>
</evidence>
<evidence type="ECO:0000259" key="4">
    <source>
        <dbReference type="Pfam" id="PF25917"/>
    </source>
</evidence>
<evidence type="ECO:0000256" key="1">
    <source>
        <dbReference type="ARBA" id="ARBA00009477"/>
    </source>
</evidence>
<protein>
    <submittedName>
        <fullName evidence="6">Efflux RND transporter periplasmic adaptor subunit</fullName>
    </submittedName>
</protein>
<dbReference type="Gene3D" id="2.40.30.170">
    <property type="match status" value="1"/>
</dbReference>